<name>A0AA35JN02_SACUV</name>
<accession>A0AA35JN02</accession>
<feature type="compositionally biased region" description="Polar residues" evidence="1">
    <location>
        <begin position="127"/>
        <end position="141"/>
    </location>
</feature>
<dbReference type="GO" id="GO:0005979">
    <property type="term" value="P:regulation of glycogen biosynthetic process"/>
    <property type="evidence" value="ECO:0007669"/>
    <property type="project" value="TreeGrafter"/>
</dbReference>
<evidence type="ECO:0000259" key="2">
    <source>
        <dbReference type="PROSITE" id="PS51159"/>
    </source>
</evidence>
<evidence type="ECO:0000313" key="4">
    <source>
        <dbReference type="Proteomes" id="UP001162090"/>
    </source>
</evidence>
<dbReference type="GO" id="GO:0000164">
    <property type="term" value="C:protein phosphatase type 1 complex"/>
    <property type="evidence" value="ECO:0007669"/>
    <property type="project" value="TreeGrafter"/>
</dbReference>
<proteinExistence type="predicted"/>
<dbReference type="PANTHER" id="PTHR12307:SF36">
    <property type="entry name" value="GLYCOGEN-BINDING SUBUNIT 76A"/>
    <property type="match status" value="1"/>
</dbReference>
<dbReference type="InterPro" id="IPR050782">
    <property type="entry name" value="PP1_regulatory_subunit_3"/>
</dbReference>
<organism evidence="3 4">
    <name type="scientific">Saccharomyces uvarum</name>
    <name type="common">Yeast</name>
    <name type="synonym">Saccharomyces bayanus var. uvarum</name>
    <dbReference type="NCBI Taxonomy" id="230603"/>
    <lineage>
        <taxon>Eukaryota</taxon>
        <taxon>Fungi</taxon>
        <taxon>Dikarya</taxon>
        <taxon>Ascomycota</taxon>
        <taxon>Saccharomycotina</taxon>
        <taxon>Saccharomycetes</taxon>
        <taxon>Saccharomycetales</taxon>
        <taxon>Saccharomycetaceae</taxon>
        <taxon>Saccharomyces</taxon>
    </lineage>
</organism>
<dbReference type="PANTHER" id="PTHR12307">
    <property type="entry name" value="PROTEIN PHOSPHATASE 1 REGULATORY SUBUNIT"/>
    <property type="match status" value="1"/>
</dbReference>
<feature type="compositionally biased region" description="Low complexity" evidence="1">
    <location>
        <begin position="20"/>
        <end position="31"/>
    </location>
</feature>
<sequence>MATTTQPQNILMEEPLNVPSSSSSNSNNSSNYGNANANIRTPSGVHIHHPRLNSLEFLHMPRRISNVKLHRLPQDELQRNTNLNKSMSINGNQVHAHHPFINPSVDLSNHQNVEREEEEEDEISPLSHDNFQYDSEESGNNPSPPIYKKSGELVKSSLKRRSKSLPITPKSIFHKVGTKGAKHVNLDHVDTRLLQRSKSVHFDRVLPIKLFNGNEKPIDVSKQMVQQDVLNFKHKPLTRLDDVDGSSNCVPIEDLLSEDGQNASQDTWLRNPKGIFLFGTNANNHNKKKKKFSLDDEDSDFDNYNDDDEAINRLVRKQGKDETFLTNGLKNLLINDNSQYPEPKKNSTKPEAVLDADNLFYGNSKRAVGLYNKNFPILSDRNHKSLKLNIFLNLSRGRPVFLQELTLLSGFHNMTIVGKVFVKNIYFDKKIIVRYTWDAWKTFHESECVYFSNANGILPGNNMDIFKFSIDDIHNPNDKDSNISPLEFCIQYLTWSVDRSRKEYWDNNNLLNYKIDVVTHEARLGPTTDVNDNYEMRHSLFRNPFH</sequence>
<evidence type="ECO:0000256" key="1">
    <source>
        <dbReference type="SAM" id="MobiDB-lite"/>
    </source>
</evidence>
<reference evidence="3" key="1">
    <citation type="submission" date="2022-10" db="EMBL/GenBank/DDBJ databases">
        <authorList>
            <person name="Byrne P K."/>
        </authorList>
    </citation>
    <scope>NUCLEOTIDE SEQUENCE</scope>
    <source>
        <strain evidence="3">CBS7001</strain>
    </source>
</reference>
<feature type="compositionally biased region" description="Polar residues" evidence="1">
    <location>
        <begin position="32"/>
        <end position="41"/>
    </location>
</feature>
<dbReference type="EMBL" id="OX365920">
    <property type="protein sequence ID" value="CAI4065387.1"/>
    <property type="molecule type" value="Genomic_DNA"/>
</dbReference>
<dbReference type="Pfam" id="PF03370">
    <property type="entry name" value="CBM_21"/>
    <property type="match status" value="1"/>
</dbReference>
<dbReference type="GO" id="GO:2001069">
    <property type="term" value="F:glycogen binding"/>
    <property type="evidence" value="ECO:0007669"/>
    <property type="project" value="TreeGrafter"/>
</dbReference>
<dbReference type="GO" id="GO:0008157">
    <property type="term" value="F:protein phosphatase 1 binding"/>
    <property type="evidence" value="ECO:0007669"/>
    <property type="project" value="TreeGrafter"/>
</dbReference>
<feature type="region of interest" description="Disordered" evidence="1">
    <location>
        <begin position="94"/>
        <end position="149"/>
    </location>
</feature>
<dbReference type="Gene3D" id="2.60.40.2440">
    <property type="entry name" value="Carbohydrate binding type-21 domain"/>
    <property type="match status" value="1"/>
</dbReference>
<dbReference type="InterPro" id="IPR038175">
    <property type="entry name" value="CBM21_dom_sf"/>
</dbReference>
<gene>
    <name evidence="3" type="primary">SUVC09G1220</name>
    <name evidence="3" type="ORF">SUVC_09G1220</name>
</gene>
<feature type="region of interest" description="Disordered" evidence="1">
    <location>
        <begin position="1"/>
        <end position="41"/>
    </location>
</feature>
<dbReference type="PROSITE" id="PS51159">
    <property type="entry name" value="CBM21"/>
    <property type="match status" value="1"/>
</dbReference>
<dbReference type="InterPro" id="IPR005036">
    <property type="entry name" value="CBM21_dom"/>
</dbReference>
<dbReference type="Proteomes" id="UP001162090">
    <property type="component" value="Chromosome 9"/>
</dbReference>
<evidence type="ECO:0000313" key="3">
    <source>
        <dbReference type="EMBL" id="CAI4065387.1"/>
    </source>
</evidence>
<feature type="domain" description="CBM21" evidence="2">
    <location>
        <begin position="392"/>
        <end position="516"/>
    </location>
</feature>
<protein>
    <recommendedName>
        <fullName evidence="2">CBM21 domain-containing protein</fullName>
    </recommendedName>
</protein>
<dbReference type="AlphaFoldDB" id="A0AA35JN02"/>